<name>A0ABP3Y179_9FLAO</name>
<reference evidence="3" key="1">
    <citation type="journal article" date="2019" name="Int. J. Syst. Evol. Microbiol.">
        <title>The Global Catalogue of Microorganisms (GCM) 10K type strain sequencing project: providing services to taxonomists for standard genome sequencing and annotation.</title>
        <authorList>
            <consortium name="The Broad Institute Genomics Platform"/>
            <consortium name="The Broad Institute Genome Sequencing Center for Infectious Disease"/>
            <person name="Wu L."/>
            <person name="Ma J."/>
        </authorList>
    </citation>
    <scope>NUCLEOTIDE SEQUENCE [LARGE SCALE GENOMIC DNA]</scope>
    <source>
        <strain evidence="3">JCM 16083</strain>
    </source>
</reference>
<proteinExistence type="predicted"/>
<dbReference type="InterPro" id="IPR007421">
    <property type="entry name" value="Schlafen_AlbA_2_dom"/>
</dbReference>
<keyword evidence="3" id="KW-1185">Reference proteome</keyword>
<dbReference type="InterPro" id="IPR038461">
    <property type="entry name" value="Schlafen_AlbA_2_dom_sf"/>
</dbReference>
<evidence type="ECO:0000313" key="2">
    <source>
        <dbReference type="EMBL" id="GAA0875345.1"/>
    </source>
</evidence>
<dbReference type="GO" id="GO:0005524">
    <property type="term" value="F:ATP binding"/>
    <property type="evidence" value="ECO:0007669"/>
    <property type="project" value="UniProtKB-KW"/>
</dbReference>
<gene>
    <name evidence="2" type="ORF">GCM10009118_17540</name>
</gene>
<dbReference type="RefSeq" id="WP_343786728.1">
    <property type="nucleotide sequence ID" value="NZ_BAAAFH010000011.1"/>
</dbReference>
<dbReference type="Gene3D" id="3.30.950.30">
    <property type="entry name" value="Schlafen, AAA domain"/>
    <property type="match status" value="1"/>
</dbReference>
<dbReference type="PANTHER" id="PTHR30595">
    <property type="entry name" value="GLPR-RELATED TRANSCRIPTIONAL REPRESSOR"/>
    <property type="match status" value="1"/>
</dbReference>
<comment type="caution">
    <text evidence="2">The sequence shown here is derived from an EMBL/GenBank/DDBJ whole genome shotgun (WGS) entry which is preliminary data.</text>
</comment>
<feature type="domain" description="Schlafen AlbA-2" evidence="1">
    <location>
        <begin position="11"/>
        <end position="123"/>
    </location>
</feature>
<keyword evidence="2" id="KW-0067">ATP-binding</keyword>
<evidence type="ECO:0000259" key="1">
    <source>
        <dbReference type="Pfam" id="PF04326"/>
    </source>
</evidence>
<accession>A0ABP3Y179</accession>
<dbReference type="EMBL" id="BAAAFH010000011">
    <property type="protein sequence ID" value="GAA0875345.1"/>
    <property type="molecule type" value="Genomic_DNA"/>
</dbReference>
<sequence length="206" mass="23403">MTLQELIAEGEHQQQDFKFRVDDARKIARTMSAFANSEGGRLLIGVKDNGKIAGVDPSEEIHIIDAAADMYCTPKVPFTTEVWQEGHKLVLLVFVKPSEEKPHKSPDEEGKWVTYVRVGDNTLLANKILVRVWKKQKTNIAQPEEMSQPQLDFLRLIASQEKSTLSSLYRNSSLKKRDIDDLLVLFICWGLVEQQITPEGTFYLSV</sequence>
<protein>
    <submittedName>
        <fullName evidence="2">ATP-binding protein</fullName>
    </submittedName>
</protein>
<dbReference type="Proteomes" id="UP001501126">
    <property type="component" value="Unassembled WGS sequence"/>
</dbReference>
<dbReference type="Pfam" id="PF04326">
    <property type="entry name" value="SLFN_AlbA_2"/>
    <property type="match status" value="1"/>
</dbReference>
<keyword evidence="2" id="KW-0547">Nucleotide-binding</keyword>
<dbReference type="PANTHER" id="PTHR30595:SF6">
    <property type="entry name" value="SCHLAFEN ALBA-2 DOMAIN-CONTAINING PROTEIN"/>
    <property type="match status" value="1"/>
</dbReference>
<evidence type="ECO:0000313" key="3">
    <source>
        <dbReference type="Proteomes" id="UP001501126"/>
    </source>
</evidence>
<organism evidence="2 3">
    <name type="scientific">Wandonia haliotis</name>
    <dbReference type="NCBI Taxonomy" id="574963"/>
    <lineage>
        <taxon>Bacteria</taxon>
        <taxon>Pseudomonadati</taxon>
        <taxon>Bacteroidota</taxon>
        <taxon>Flavobacteriia</taxon>
        <taxon>Flavobacteriales</taxon>
        <taxon>Crocinitomicaceae</taxon>
        <taxon>Wandonia</taxon>
    </lineage>
</organism>